<evidence type="ECO:0000259" key="8">
    <source>
        <dbReference type="Pfam" id="PF20684"/>
    </source>
</evidence>
<dbReference type="AlphaFoldDB" id="A0A9P9DW57"/>
<feature type="transmembrane region" description="Helical" evidence="7">
    <location>
        <begin position="185"/>
        <end position="209"/>
    </location>
</feature>
<evidence type="ECO:0000256" key="2">
    <source>
        <dbReference type="ARBA" id="ARBA00022692"/>
    </source>
</evidence>
<feature type="compositionally biased region" description="Polar residues" evidence="6">
    <location>
        <begin position="323"/>
        <end position="337"/>
    </location>
</feature>
<feature type="transmembrane region" description="Helical" evidence="7">
    <location>
        <begin position="139"/>
        <end position="165"/>
    </location>
</feature>
<comment type="caution">
    <text evidence="9">The sequence shown here is derived from an EMBL/GenBank/DDBJ whole genome shotgun (WGS) entry which is preliminary data.</text>
</comment>
<keyword evidence="3 7" id="KW-1133">Transmembrane helix</keyword>
<keyword evidence="2 7" id="KW-0812">Transmembrane</keyword>
<feature type="domain" description="Rhodopsin" evidence="8">
    <location>
        <begin position="44"/>
        <end position="287"/>
    </location>
</feature>
<keyword evidence="4 7" id="KW-0472">Membrane</keyword>
<dbReference type="PANTHER" id="PTHR33048">
    <property type="entry name" value="PTH11-LIKE INTEGRAL MEMBRANE PROTEIN (AFU_ORTHOLOGUE AFUA_5G11245)"/>
    <property type="match status" value="1"/>
</dbReference>
<dbReference type="PANTHER" id="PTHR33048:SF129">
    <property type="entry name" value="INTEGRAL MEMBRANE PROTEIN-RELATED"/>
    <property type="match status" value="1"/>
</dbReference>
<feature type="transmembrane region" description="Helical" evidence="7">
    <location>
        <begin position="221"/>
        <end position="239"/>
    </location>
</feature>
<feature type="transmembrane region" description="Helical" evidence="7">
    <location>
        <begin position="259"/>
        <end position="281"/>
    </location>
</feature>
<feature type="region of interest" description="Disordered" evidence="6">
    <location>
        <begin position="302"/>
        <end position="358"/>
    </location>
</feature>
<dbReference type="Proteomes" id="UP000700596">
    <property type="component" value="Unassembled WGS sequence"/>
</dbReference>
<evidence type="ECO:0000256" key="7">
    <source>
        <dbReference type="SAM" id="Phobius"/>
    </source>
</evidence>
<feature type="compositionally biased region" description="Basic and acidic residues" evidence="6">
    <location>
        <begin position="396"/>
        <end position="414"/>
    </location>
</feature>
<dbReference type="Pfam" id="PF20684">
    <property type="entry name" value="Fung_rhodopsin"/>
    <property type="match status" value="1"/>
</dbReference>
<accession>A0A9P9DW57</accession>
<reference evidence="9" key="1">
    <citation type="journal article" date="2021" name="Nat. Commun.">
        <title>Genetic determinants of endophytism in the Arabidopsis root mycobiome.</title>
        <authorList>
            <person name="Mesny F."/>
            <person name="Miyauchi S."/>
            <person name="Thiergart T."/>
            <person name="Pickel B."/>
            <person name="Atanasova L."/>
            <person name="Karlsson M."/>
            <person name="Huettel B."/>
            <person name="Barry K.W."/>
            <person name="Haridas S."/>
            <person name="Chen C."/>
            <person name="Bauer D."/>
            <person name="Andreopoulos W."/>
            <person name="Pangilinan J."/>
            <person name="LaButti K."/>
            <person name="Riley R."/>
            <person name="Lipzen A."/>
            <person name="Clum A."/>
            <person name="Drula E."/>
            <person name="Henrissat B."/>
            <person name="Kohler A."/>
            <person name="Grigoriev I.V."/>
            <person name="Martin F.M."/>
            <person name="Hacquard S."/>
        </authorList>
    </citation>
    <scope>NUCLEOTIDE SEQUENCE</scope>
    <source>
        <strain evidence="9">MPI-CAGE-CH-0243</strain>
    </source>
</reference>
<organism evidence="9 10">
    <name type="scientific">Dendryphion nanum</name>
    <dbReference type="NCBI Taxonomy" id="256645"/>
    <lineage>
        <taxon>Eukaryota</taxon>
        <taxon>Fungi</taxon>
        <taxon>Dikarya</taxon>
        <taxon>Ascomycota</taxon>
        <taxon>Pezizomycotina</taxon>
        <taxon>Dothideomycetes</taxon>
        <taxon>Pleosporomycetidae</taxon>
        <taxon>Pleosporales</taxon>
        <taxon>Torulaceae</taxon>
        <taxon>Dendryphion</taxon>
    </lineage>
</organism>
<evidence type="ECO:0000313" key="9">
    <source>
        <dbReference type="EMBL" id="KAH7126850.1"/>
    </source>
</evidence>
<protein>
    <recommendedName>
        <fullName evidence="8">Rhodopsin domain-containing protein</fullName>
    </recommendedName>
</protein>
<proteinExistence type="inferred from homology"/>
<comment type="subcellular location">
    <subcellularLocation>
        <location evidence="1">Membrane</location>
        <topology evidence="1">Multi-pass membrane protein</topology>
    </subcellularLocation>
</comment>
<evidence type="ECO:0000256" key="3">
    <source>
        <dbReference type="ARBA" id="ARBA00022989"/>
    </source>
</evidence>
<feature type="compositionally biased region" description="Low complexity" evidence="6">
    <location>
        <begin position="302"/>
        <end position="321"/>
    </location>
</feature>
<evidence type="ECO:0000256" key="4">
    <source>
        <dbReference type="ARBA" id="ARBA00023136"/>
    </source>
</evidence>
<gene>
    <name evidence="9" type="ORF">B0J11DRAFT_287720</name>
</gene>
<evidence type="ECO:0000313" key="10">
    <source>
        <dbReference type="Proteomes" id="UP000700596"/>
    </source>
</evidence>
<dbReference type="GO" id="GO:0016020">
    <property type="term" value="C:membrane"/>
    <property type="evidence" value="ECO:0007669"/>
    <property type="project" value="UniProtKB-SubCell"/>
</dbReference>
<feature type="compositionally biased region" description="Polar residues" evidence="6">
    <location>
        <begin position="376"/>
        <end position="393"/>
    </location>
</feature>
<feature type="compositionally biased region" description="Low complexity" evidence="6">
    <location>
        <begin position="423"/>
        <end position="435"/>
    </location>
</feature>
<evidence type="ECO:0000256" key="1">
    <source>
        <dbReference type="ARBA" id="ARBA00004141"/>
    </source>
</evidence>
<dbReference type="InterPro" id="IPR049326">
    <property type="entry name" value="Rhodopsin_dom_fungi"/>
</dbReference>
<dbReference type="InterPro" id="IPR052337">
    <property type="entry name" value="SAT4-like"/>
</dbReference>
<dbReference type="EMBL" id="JAGMWT010000006">
    <property type="protein sequence ID" value="KAH7126850.1"/>
    <property type="molecule type" value="Genomic_DNA"/>
</dbReference>
<feature type="transmembrane region" description="Helical" evidence="7">
    <location>
        <begin position="26"/>
        <end position="48"/>
    </location>
</feature>
<feature type="region of interest" description="Disordered" evidence="6">
    <location>
        <begin position="370"/>
        <end position="444"/>
    </location>
</feature>
<feature type="transmembrane region" description="Helical" evidence="7">
    <location>
        <begin position="60"/>
        <end position="84"/>
    </location>
</feature>
<sequence>MRYVPPEVLLSFPTPNYDDPVTRGHALLVVNSIFVALTVVVVCMRMYTRIYLKRWFGVDDVFILLALVFTLGLTAAVLLANRNFGWDRHIYDIPLTQIEPTLKIGMAAKVLFVAAASFTRLSLLSLYYRLVYNARIRGYIWAIHANTAFTVAIFIAFVFLAVFLCTPVKNYWMFGSPPNTCLDEGIATMFAGVTNCIADLACTVVPIPLVARLEMPFRQRVAIIFLFSLGFIVTIAGIVRTWFVYKALILEYDTTWYSYPLWIAAAVEIDIGVICASAPVLKPLLSKISLNLSAISSRLSSLRSGYGSRSGGLTSRSNGTRSDGGTTLQGTNATTSKTRPERRTEVTPNVEPNLNDIPIELNQWEDVERGRKHLSQAESCQANLGSNSENSSVEHGILDRGRPMSRISEDDHRTQIARVMTQSSDGISPISPSSPRGFNRFYAR</sequence>
<evidence type="ECO:0000256" key="6">
    <source>
        <dbReference type="SAM" id="MobiDB-lite"/>
    </source>
</evidence>
<evidence type="ECO:0000256" key="5">
    <source>
        <dbReference type="ARBA" id="ARBA00038359"/>
    </source>
</evidence>
<comment type="similarity">
    <text evidence="5">Belongs to the SAT4 family.</text>
</comment>
<keyword evidence="10" id="KW-1185">Reference proteome</keyword>
<name>A0A9P9DW57_9PLEO</name>
<dbReference type="OrthoDB" id="4525788at2759"/>
<feature type="transmembrane region" description="Helical" evidence="7">
    <location>
        <begin position="104"/>
        <end position="127"/>
    </location>
</feature>